<evidence type="ECO:0000313" key="2">
    <source>
        <dbReference type="EnsemblMetazoa" id="GAUT022865-PA"/>
    </source>
</evidence>
<evidence type="ECO:0000256" key="1">
    <source>
        <dbReference type="SAM" id="MobiDB-lite"/>
    </source>
</evidence>
<proteinExistence type="predicted"/>
<sequence>MKLIIILIEIANVCRDWESTAAESFYAKHSIDFQTLNLLWLIAAVAAVALNADDSVWTTIENYETKMTDGEDDDDDDDDANVDDDSHSPPPQLQRPLHDDLRRLLLIDVRVMAVLTLLPPPALLPVLPPLVNELPELEPTPVTLEFLASLAVYCYLQPVPLTPIFYLQSVFSFQQFWSYDCVVIDLTAARLRALRAARFRRGLPSAINLIEKVNAQDLKIAACFDLSQYNYKKRWISYLQGRRNHHLKEVFGNAQRFTPNCLMHSNS</sequence>
<dbReference type="Proteomes" id="UP000078200">
    <property type="component" value="Unassembled WGS sequence"/>
</dbReference>
<name>A0A1A9V1K1_GLOAU</name>
<protein>
    <submittedName>
        <fullName evidence="2">Uncharacterized protein</fullName>
    </submittedName>
</protein>
<feature type="compositionally biased region" description="Acidic residues" evidence="1">
    <location>
        <begin position="70"/>
        <end position="83"/>
    </location>
</feature>
<keyword evidence="3" id="KW-1185">Reference proteome</keyword>
<dbReference type="EnsemblMetazoa" id="GAUT022865-RA">
    <property type="protein sequence ID" value="GAUT022865-PA"/>
    <property type="gene ID" value="GAUT022865"/>
</dbReference>
<feature type="region of interest" description="Disordered" evidence="1">
    <location>
        <begin position="66"/>
        <end position="96"/>
    </location>
</feature>
<reference evidence="2" key="1">
    <citation type="submission" date="2020-05" db="UniProtKB">
        <authorList>
            <consortium name="EnsemblMetazoa"/>
        </authorList>
    </citation>
    <scope>IDENTIFICATION</scope>
    <source>
        <strain evidence="2">TTRI</strain>
    </source>
</reference>
<organism evidence="2 3">
    <name type="scientific">Glossina austeni</name>
    <name type="common">Savannah tsetse fly</name>
    <dbReference type="NCBI Taxonomy" id="7395"/>
    <lineage>
        <taxon>Eukaryota</taxon>
        <taxon>Metazoa</taxon>
        <taxon>Ecdysozoa</taxon>
        <taxon>Arthropoda</taxon>
        <taxon>Hexapoda</taxon>
        <taxon>Insecta</taxon>
        <taxon>Pterygota</taxon>
        <taxon>Neoptera</taxon>
        <taxon>Endopterygota</taxon>
        <taxon>Diptera</taxon>
        <taxon>Brachycera</taxon>
        <taxon>Muscomorpha</taxon>
        <taxon>Hippoboscoidea</taxon>
        <taxon>Glossinidae</taxon>
        <taxon>Glossina</taxon>
    </lineage>
</organism>
<accession>A0A1A9V1K1</accession>
<dbReference type="AlphaFoldDB" id="A0A1A9V1K1"/>
<evidence type="ECO:0000313" key="3">
    <source>
        <dbReference type="Proteomes" id="UP000078200"/>
    </source>
</evidence>
<dbReference type="VEuPathDB" id="VectorBase:GAUT022865"/>